<gene>
    <name evidence="2" type="ORF">FHU39_002156</name>
</gene>
<dbReference type="EMBL" id="JACHVQ010000001">
    <property type="protein sequence ID" value="MBB2892172.1"/>
    <property type="molecule type" value="Genomic_DNA"/>
</dbReference>
<evidence type="ECO:0000313" key="2">
    <source>
        <dbReference type="EMBL" id="MBB2892172.1"/>
    </source>
</evidence>
<evidence type="ECO:0000313" key="3">
    <source>
        <dbReference type="Proteomes" id="UP000559182"/>
    </source>
</evidence>
<organism evidence="2 3">
    <name type="scientific">Flexivirga oryzae</name>
    <dbReference type="NCBI Taxonomy" id="1794944"/>
    <lineage>
        <taxon>Bacteria</taxon>
        <taxon>Bacillati</taxon>
        <taxon>Actinomycetota</taxon>
        <taxon>Actinomycetes</taxon>
        <taxon>Micrococcales</taxon>
        <taxon>Dermacoccaceae</taxon>
        <taxon>Flexivirga</taxon>
    </lineage>
</organism>
<accession>A0A839NC68</accession>
<keyword evidence="3" id="KW-1185">Reference proteome</keyword>
<feature type="compositionally biased region" description="Pro residues" evidence="1">
    <location>
        <begin position="17"/>
        <end position="33"/>
    </location>
</feature>
<name>A0A839NC68_9MICO</name>
<proteinExistence type="predicted"/>
<sequence>MWDPTSQTCVIRVVVPPTQPPNPGPPTPTPPGKKPPKKGKGKCESSVTGKEVPCSKGDAWWSPSKQCYVSVAKPQPAKSDPAWQGHKDGTIYQCDLITSRFFFWSATQPDGPKAPPDPVQLAREAVAAMQLKAITIGIVPGNEPGKVGLVGLPQWMWVKNPTPNTFGPITKSASAAGYTVTAIGKVDRVVWNMGDGQTITCDGPGTPYTAATGKAKSPTCGHNEYTKQGSYTVTATSYWTITWSGIGQTGTIPVTTARRTTIRIGEAQVLTQ</sequence>
<dbReference type="RefSeq" id="WP_183320321.1">
    <property type="nucleotide sequence ID" value="NZ_JACHVQ010000001.1"/>
</dbReference>
<protein>
    <recommendedName>
        <fullName evidence="4">PKD domain-containing protein</fullName>
    </recommendedName>
</protein>
<feature type="region of interest" description="Disordered" evidence="1">
    <location>
        <begin position="14"/>
        <end position="55"/>
    </location>
</feature>
<dbReference type="AlphaFoldDB" id="A0A839NC68"/>
<comment type="caution">
    <text evidence="2">The sequence shown here is derived from an EMBL/GenBank/DDBJ whole genome shotgun (WGS) entry which is preliminary data.</text>
</comment>
<reference evidence="2 3" key="1">
    <citation type="submission" date="2020-08" db="EMBL/GenBank/DDBJ databases">
        <title>Sequencing the genomes of 1000 actinobacteria strains.</title>
        <authorList>
            <person name="Klenk H.-P."/>
        </authorList>
    </citation>
    <scope>NUCLEOTIDE SEQUENCE [LARGE SCALE GENOMIC DNA]</scope>
    <source>
        <strain evidence="2 3">DSM 105369</strain>
    </source>
</reference>
<evidence type="ECO:0000256" key="1">
    <source>
        <dbReference type="SAM" id="MobiDB-lite"/>
    </source>
</evidence>
<dbReference type="Proteomes" id="UP000559182">
    <property type="component" value="Unassembled WGS sequence"/>
</dbReference>
<evidence type="ECO:0008006" key="4">
    <source>
        <dbReference type="Google" id="ProtNLM"/>
    </source>
</evidence>